<accession>A0A1S3CTQ9</accession>
<keyword evidence="3" id="KW-1185">Reference proteome</keyword>
<dbReference type="KEGG" id="dci:103505081"/>
<dbReference type="GO" id="GO:0005739">
    <property type="term" value="C:mitochondrion"/>
    <property type="evidence" value="ECO:0007669"/>
    <property type="project" value="TreeGrafter"/>
</dbReference>
<protein>
    <submittedName>
        <fullName evidence="4">Aminomethyltransferase, mitochondrial-like</fullName>
    </submittedName>
</protein>
<dbReference type="Gene3D" id="2.40.30.110">
    <property type="entry name" value="Aminomethyltransferase beta-barrel domains"/>
    <property type="match status" value="1"/>
</dbReference>
<dbReference type="GeneID" id="103505081"/>
<dbReference type="PaxDb" id="121845-A0A1S3CTQ9"/>
<dbReference type="Proteomes" id="UP000079169">
    <property type="component" value="Unplaced"/>
</dbReference>
<evidence type="ECO:0000259" key="2">
    <source>
        <dbReference type="Pfam" id="PF08669"/>
    </source>
</evidence>
<dbReference type="PANTHER" id="PTHR43757">
    <property type="entry name" value="AMINOMETHYLTRANSFERASE"/>
    <property type="match status" value="1"/>
</dbReference>
<evidence type="ECO:0000256" key="1">
    <source>
        <dbReference type="SAM" id="MobiDB-lite"/>
    </source>
</evidence>
<sequence>MSSTLGFEPLLLKDANERSVKKSWIKDSRESPRKRRRETGGFPGASIIQSQIKSGVSRKRTGFTSTGVPIRPGYEIFNANDQRVGAITSGCPSPSLKKNIAMGYIEPAYSKVGVELWVRVRDKRVDVKVTKMPFLKSNYHTPPK</sequence>
<evidence type="ECO:0000313" key="3">
    <source>
        <dbReference type="Proteomes" id="UP000079169"/>
    </source>
</evidence>
<name>A0A1S3CTQ9_DIACI</name>
<dbReference type="AlphaFoldDB" id="A0A1S3CTQ9"/>
<feature type="compositionally biased region" description="Basic and acidic residues" evidence="1">
    <location>
        <begin position="22"/>
        <end position="31"/>
    </location>
</feature>
<reference evidence="4" key="1">
    <citation type="submission" date="2025-08" db="UniProtKB">
        <authorList>
            <consortium name="RefSeq"/>
        </authorList>
    </citation>
    <scope>IDENTIFICATION</scope>
</reference>
<dbReference type="InterPro" id="IPR028896">
    <property type="entry name" value="GcvT/YgfZ/DmdA"/>
</dbReference>
<dbReference type="InterPro" id="IPR013977">
    <property type="entry name" value="GcvT_C"/>
</dbReference>
<dbReference type="FunFam" id="2.40.30.110:FF:000002">
    <property type="entry name" value="Aminomethyltransferase"/>
    <property type="match status" value="1"/>
</dbReference>
<dbReference type="SUPFAM" id="SSF101790">
    <property type="entry name" value="Aminomethyltransferase beta-barrel domain"/>
    <property type="match status" value="1"/>
</dbReference>
<evidence type="ECO:0000313" key="4">
    <source>
        <dbReference type="RefSeq" id="XP_008467615.2"/>
    </source>
</evidence>
<dbReference type="Pfam" id="PF08669">
    <property type="entry name" value="GCV_T_C"/>
    <property type="match status" value="1"/>
</dbReference>
<dbReference type="RefSeq" id="XP_008467615.2">
    <property type="nucleotide sequence ID" value="XM_008469393.2"/>
</dbReference>
<organism evidence="3 4">
    <name type="scientific">Diaphorina citri</name>
    <name type="common">Asian citrus psyllid</name>
    <dbReference type="NCBI Taxonomy" id="121845"/>
    <lineage>
        <taxon>Eukaryota</taxon>
        <taxon>Metazoa</taxon>
        <taxon>Ecdysozoa</taxon>
        <taxon>Arthropoda</taxon>
        <taxon>Hexapoda</taxon>
        <taxon>Insecta</taxon>
        <taxon>Pterygota</taxon>
        <taxon>Neoptera</taxon>
        <taxon>Paraneoptera</taxon>
        <taxon>Hemiptera</taxon>
        <taxon>Sternorrhyncha</taxon>
        <taxon>Psylloidea</taxon>
        <taxon>Psyllidae</taxon>
        <taxon>Diaphorininae</taxon>
        <taxon>Diaphorina</taxon>
    </lineage>
</organism>
<dbReference type="InterPro" id="IPR029043">
    <property type="entry name" value="GcvT/YgfZ_C"/>
</dbReference>
<feature type="region of interest" description="Disordered" evidence="1">
    <location>
        <begin position="22"/>
        <end position="44"/>
    </location>
</feature>
<dbReference type="PANTHER" id="PTHR43757:SF2">
    <property type="entry name" value="AMINOMETHYLTRANSFERASE, MITOCHONDRIAL"/>
    <property type="match status" value="1"/>
</dbReference>
<feature type="domain" description="Aminomethyltransferase C-terminal" evidence="2">
    <location>
        <begin position="58"/>
        <end position="136"/>
    </location>
</feature>
<gene>
    <name evidence="4" type="primary">LOC103505081</name>
</gene>
<proteinExistence type="predicted"/>
<dbReference type="STRING" id="121845.A0A1S3CTQ9"/>